<keyword evidence="4" id="KW-1185">Reference proteome</keyword>
<keyword evidence="2" id="KW-0472">Membrane</keyword>
<evidence type="ECO:0000256" key="1">
    <source>
        <dbReference type="SAM" id="MobiDB-lite"/>
    </source>
</evidence>
<keyword evidence="2" id="KW-0812">Transmembrane</keyword>
<evidence type="ECO:0000313" key="3">
    <source>
        <dbReference type="EMBL" id="MBP2384325.1"/>
    </source>
</evidence>
<evidence type="ECO:0000313" key="4">
    <source>
        <dbReference type="Proteomes" id="UP001519290"/>
    </source>
</evidence>
<organism evidence="3 4">
    <name type="scientific">Brachybacterium sacelli</name>
    <dbReference type="NCBI Taxonomy" id="173364"/>
    <lineage>
        <taxon>Bacteria</taxon>
        <taxon>Bacillati</taxon>
        <taxon>Actinomycetota</taxon>
        <taxon>Actinomycetes</taxon>
        <taxon>Micrococcales</taxon>
        <taxon>Dermabacteraceae</taxon>
        <taxon>Brachybacterium</taxon>
    </lineage>
</organism>
<accession>A0ABS4X7B3</accession>
<protein>
    <submittedName>
        <fullName evidence="3">Uncharacterized protein</fullName>
    </submittedName>
</protein>
<feature type="region of interest" description="Disordered" evidence="1">
    <location>
        <begin position="48"/>
        <end position="68"/>
    </location>
</feature>
<dbReference type="RefSeq" id="WP_209905185.1">
    <property type="nucleotide sequence ID" value="NZ_BAAAJW010000013.1"/>
</dbReference>
<comment type="caution">
    <text evidence="3">The sequence shown here is derived from an EMBL/GenBank/DDBJ whole genome shotgun (WGS) entry which is preliminary data.</text>
</comment>
<proteinExistence type="predicted"/>
<reference evidence="3 4" key="1">
    <citation type="submission" date="2021-03" db="EMBL/GenBank/DDBJ databases">
        <title>Sequencing the genomes of 1000 actinobacteria strains.</title>
        <authorList>
            <person name="Klenk H.-P."/>
        </authorList>
    </citation>
    <scope>NUCLEOTIDE SEQUENCE [LARGE SCALE GENOMIC DNA]</scope>
    <source>
        <strain evidence="3 4">DSM 14566</strain>
    </source>
</reference>
<name>A0ABS4X7B3_9MICO</name>
<dbReference type="EMBL" id="JAGIOD010000002">
    <property type="protein sequence ID" value="MBP2384325.1"/>
    <property type="molecule type" value="Genomic_DNA"/>
</dbReference>
<feature type="compositionally biased region" description="Basic and acidic residues" evidence="1">
    <location>
        <begin position="48"/>
        <end position="58"/>
    </location>
</feature>
<keyword evidence="2" id="KW-1133">Transmembrane helix</keyword>
<sequence length="170" mass="18349">MSPQFNPPPNWPEPPREDWVPPADFRPHSSWGRVPAGWRLWLPEKPLGHGEPPLHDSEDIPASGARPRRRVETYPVAVLNPGMWSQNHLEDEDYGFPPAKPVKDRPRLRLGVTISVTVAGFLLAAATAVMFVLLVDFAIEDLPGMLSGSAGSVLAPASEPGVVASAPDAG</sequence>
<dbReference type="Proteomes" id="UP001519290">
    <property type="component" value="Unassembled WGS sequence"/>
</dbReference>
<feature type="transmembrane region" description="Helical" evidence="2">
    <location>
        <begin position="110"/>
        <end position="135"/>
    </location>
</feature>
<feature type="region of interest" description="Disordered" evidence="1">
    <location>
        <begin position="1"/>
        <end position="26"/>
    </location>
</feature>
<gene>
    <name evidence="3" type="ORF">JOF43_004314</name>
</gene>
<feature type="compositionally biased region" description="Pro residues" evidence="1">
    <location>
        <begin position="1"/>
        <end position="13"/>
    </location>
</feature>
<evidence type="ECO:0000256" key="2">
    <source>
        <dbReference type="SAM" id="Phobius"/>
    </source>
</evidence>